<organism evidence="4 5">
    <name type="scientific">Carnobacterium divergens DSM 20623</name>
    <dbReference type="NCBI Taxonomy" id="1449336"/>
    <lineage>
        <taxon>Bacteria</taxon>
        <taxon>Bacillati</taxon>
        <taxon>Bacillota</taxon>
        <taxon>Bacilli</taxon>
        <taxon>Lactobacillales</taxon>
        <taxon>Carnobacteriaceae</taxon>
        <taxon>Carnobacterium</taxon>
    </lineage>
</organism>
<dbReference type="InterPro" id="IPR000182">
    <property type="entry name" value="GNAT_dom"/>
</dbReference>
<dbReference type="GO" id="GO:0016747">
    <property type="term" value="F:acyltransferase activity, transferring groups other than amino-acyl groups"/>
    <property type="evidence" value="ECO:0007669"/>
    <property type="project" value="InterPro"/>
</dbReference>
<evidence type="ECO:0000259" key="3">
    <source>
        <dbReference type="PROSITE" id="PS51186"/>
    </source>
</evidence>
<dbReference type="InterPro" id="IPR016181">
    <property type="entry name" value="Acyl_CoA_acyltransferase"/>
</dbReference>
<proteinExistence type="predicted"/>
<evidence type="ECO:0000313" key="5">
    <source>
        <dbReference type="Proteomes" id="UP000051658"/>
    </source>
</evidence>
<dbReference type="PANTHER" id="PTHR43420:SF52">
    <property type="entry name" value="N-ACETYLTRANSFERASE YODP"/>
    <property type="match status" value="1"/>
</dbReference>
<sequence length="190" mass="21411">MIRKATKADAASIAPMIMVILEDMELDVFKTLSREQVIELLIAGIQTEDYRYSYNHGHVWEKNGEIAGIVFGYPGAIEPLIDAPLTEIIQEKGFDTSIQLFTEPETFPNEWYLDSIVTKEAFRGQGVGTELLAALPDFALEDGQKVIGLNCDQQNPQAQKLYERMGFKKNGEVTISGHLYNHMQKEITEK</sequence>
<keyword evidence="5" id="KW-1185">Reference proteome</keyword>
<comment type="caution">
    <text evidence="4">The sequence shown here is derived from an EMBL/GenBank/DDBJ whole genome shotgun (WGS) entry which is preliminary data.</text>
</comment>
<dbReference type="PATRIC" id="fig|1449336.4.peg.1274"/>
<feature type="domain" description="N-acetyltransferase" evidence="3">
    <location>
        <begin position="1"/>
        <end position="188"/>
    </location>
</feature>
<reference evidence="4 5" key="1">
    <citation type="journal article" date="2015" name="Genome Announc.">
        <title>Expanding the biotechnology potential of lactobacilli through comparative genomics of 213 strains and associated genera.</title>
        <authorList>
            <person name="Sun Z."/>
            <person name="Harris H.M."/>
            <person name="McCann A."/>
            <person name="Guo C."/>
            <person name="Argimon S."/>
            <person name="Zhang W."/>
            <person name="Yang X."/>
            <person name="Jeffery I.B."/>
            <person name="Cooney J.C."/>
            <person name="Kagawa T.F."/>
            <person name="Liu W."/>
            <person name="Song Y."/>
            <person name="Salvetti E."/>
            <person name="Wrobel A."/>
            <person name="Rasinkangas P."/>
            <person name="Parkhill J."/>
            <person name="Rea M.C."/>
            <person name="O'Sullivan O."/>
            <person name="Ritari J."/>
            <person name="Douillard F.P."/>
            <person name="Paul Ross R."/>
            <person name="Yang R."/>
            <person name="Briner A.E."/>
            <person name="Felis G.E."/>
            <person name="de Vos W.M."/>
            <person name="Barrangou R."/>
            <person name="Klaenhammer T.R."/>
            <person name="Caufield P.W."/>
            <person name="Cui Y."/>
            <person name="Zhang H."/>
            <person name="O'Toole P.W."/>
        </authorList>
    </citation>
    <scope>NUCLEOTIDE SEQUENCE [LARGE SCALE GENOMIC DNA]</scope>
    <source>
        <strain evidence="4 5">DSM 20623</strain>
    </source>
</reference>
<dbReference type="GeneID" id="89589748"/>
<dbReference type="CDD" id="cd04301">
    <property type="entry name" value="NAT_SF"/>
    <property type="match status" value="1"/>
</dbReference>
<dbReference type="PROSITE" id="PS51186">
    <property type="entry name" value="GNAT"/>
    <property type="match status" value="1"/>
</dbReference>
<keyword evidence="1 4" id="KW-0808">Transferase</keyword>
<evidence type="ECO:0000256" key="1">
    <source>
        <dbReference type="ARBA" id="ARBA00022679"/>
    </source>
</evidence>
<name>A0A0R2I355_CARDV</name>
<dbReference type="Proteomes" id="UP000051658">
    <property type="component" value="Unassembled WGS sequence"/>
</dbReference>
<keyword evidence="2" id="KW-0012">Acyltransferase</keyword>
<gene>
    <name evidence="4" type="ORF">IV74_GL001248</name>
</gene>
<dbReference type="PANTHER" id="PTHR43420">
    <property type="entry name" value="ACETYLTRANSFERASE"/>
    <property type="match status" value="1"/>
</dbReference>
<dbReference type="Gene3D" id="3.40.630.30">
    <property type="match status" value="1"/>
</dbReference>
<dbReference type="Pfam" id="PF00583">
    <property type="entry name" value="Acetyltransf_1"/>
    <property type="match status" value="1"/>
</dbReference>
<dbReference type="SUPFAM" id="SSF55729">
    <property type="entry name" value="Acyl-CoA N-acyltransferases (Nat)"/>
    <property type="match status" value="1"/>
</dbReference>
<dbReference type="InterPro" id="IPR050680">
    <property type="entry name" value="YpeA/RimI_acetyltransf"/>
</dbReference>
<dbReference type="RefSeq" id="WP_034568215.1">
    <property type="nucleotide sequence ID" value="NZ_JQBS01000001.1"/>
</dbReference>
<protein>
    <submittedName>
        <fullName evidence="4">GNAT family N-acetyl transferase</fullName>
    </submittedName>
</protein>
<evidence type="ECO:0000256" key="2">
    <source>
        <dbReference type="ARBA" id="ARBA00023315"/>
    </source>
</evidence>
<dbReference type="EMBL" id="JQBS01000001">
    <property type="protein sequence ID" value="KRN57990.1"/>
    <property type="molecule type" value="Genomic_DNA"/>
</dbReference>
<accession>A0A0R2I355</accession>
<evidence type="ECO:0000313" key="4">
    <source>
        <dbReference type="EMBL" id="KRN57990.1"/>
    </source>
</evidence>
<dbReference type="AlphaFoldDB" id="A0A0R2I355"/>
<dbReference type="eggNOG" id="COG0456">
    <property type="taxonomic scope" value="Bacteria"/>
</dbReference>